<accession>A0A843ULJ6</accession>
<proteinExistence type="predicted"/>
<reference evidence="2" key="1">
    <citation type="submission" date="2017-07" db="EMBL/GenBank/DDBJ databases">
        <title>Taro Niue Genome Assembly and Annotation.</title>
        <authorList>
            <person name="Atibalentja N."/>
            <person name="Keating K."/>
            <person name="Fields C.J."/>
        </authorList>
    </citation>
    <scope>NUCLEOTIDE SEQUENCE</scope>
    <source>
        <strain evidence="2">Niue_2</strain>
        <tissue evidence="2">Leaf</tissue>
    </source>
</reference>
<name>A0A843ULJ6_COLES</name>
<evidence type="ECO:0000313" key="2">
    <source>
        <dbReference type="EMBL" id="MQL83207.1"/>
    </source>
</evidence>
<protein>
    <submittedName>
        <fullName evidence="2">Uncharacterized protein</fullName>
    </submittedName>
</protein>
<evidence type="ECO:0000256" key="1">
    <source>
        <dbReference type="SAM" id="MobiDB-lite"/>
    </source>
</evidence>
<organism evidence="2 3">
    <name type="scientific">Colocasia esculenta</name>
    <name type="common">Wild taro</name>
    <name type="synonym">Arum esculentum</name>
    <dbReference type="NCBI Taxonomy" id="4460"/>
    <lineage>
        <taxon>Eukaryota</taxon>
        <taxon>Viridiplantae</taxon>
        <taxon>Streptophyta</taxon>
        <taxon>Embryophyta</taxon>
        <taxon>Tracheophyta</taxon>
        <taxon>Spermatophyta</taxon>
        <taxon>Magnoliopsida</taxon>
        <taxon>Liliopsida</taxon>
        <taxon>Araceae</taxon>
        <taxon>Aroideae</taxon>
        <taxon>Colocasieae</taxon>
        <taxon>Colocasia</taxon>
    </lineage>
</organism>
<dbReference type="Proteomes" id="UP000652761">
    <property type="component" value="Unassembled WGS sequence"/>
</dbReference>
<dbReference type="EMBL" id="NMUH01000682">
    <property type="protein sequence ID" value="MQL83207.1"/>
    <property type="molecule type" value="Genomic_DNA"/>
</dbReference>
<dbReference type="AlphaFoldDB" id="A0A843ULJ6"/>
<gene>
    <name evidence="2" type="ORF">Taro_015691</name>
</gene>
<evidence type="ECO:0000313" key="3">
    <source>
        <dbReference type="Proteomes" id="UP000652761"/>
    </source>
</evidence>
<sequence>MGMAEVFSSSLSSSSNHRQVKSRVGPEMKQDLLLFSWSWWPGMWTLRVAVAIGGMGVDANLRILQVPRSGWTIVERAASLNYAGKRHGVVQFAWELAECSA</sequence>
<feature type="region of interest" description="Disordered" evidence="1">
    <location>
        <begin position="1"/>
        <end position="24"/>
    </location>
</feature>
<keyword evidence="3" id="KW-1185">Reference proteome</keyword>
<comment type="caution">
    <text evidence="2">The sequence shown here is derived from an EMBL/GenBank/DDBJ whole genome shotgun (WGS) entry which is preliminary data.</text>
</comment>